<protein>
    <submittedName>
        <fullName evidence="2">Uncharacterized protein</fullName>
    </submittedName>
</protein>
<evidence type="ECO:0000256" key="1">
    <source>
        <dbReference type="SAM" id="MobiDB-lite"/>
    </source>
</evidence>
<gene>
    <name evidence="2" type="ORF">MARPO_0001s0352</name>
</gene>
<feature type="region of interest" description="Disordered" evidence="1">
    <location>
        <begin position="21"/>
        <end position="71"/>
    </location>
</feature>
<feature type="compositionally biased region" description="Low complexity" evidence="1">
    <location>
        <begin position="26"/>
        <end position="36"/>
    </location>
</feature>
<evidence type="ECO:0000313" key="2">
    <source>
        <dbReference type="EMBL" id="PTQ50363.1"/>
    </source>
</evidence>
<reference evidence="3" key="1">
    <citation type="journal article" date="2017" name="Cell">
        <title>Insights into land plant evolution garnered from the Marchantia polymorpha genome.</title>
        <authorList>
            <person name="Bowman J.L."/>
            <person name="Kohchi T."/>
            <person name="Yamato K.T."/>
            <person name="Jenkins J."/>
            <person name="Shu S."/>
            <person name="Ishizaki K."/>
            <person name="Yamaoka S."/>
            <person name="Nishihama R."/>
            <person name="Nakamura Y."/>
            <person name="Berger F."/>
            <person name="Adam C."/>
            <person name="Aki S.S."/>
            <person name="Althoff F."/>
            <person name="Araki T."/>
            <person name="Arteaga-Vazquez M.A."/>
            <person name="Balasubrmanian S."/>
            <person name="Barry K."/>
            <person name="Bauer D."/>
            <person name="Boehm C.R."/>
            <person name="Briginshaw L."/>
            <person name="Caballero-Perez J."/>
            <person name="Catarino B."/>
            <person name="Chen F."/>
            <person name="Chiyoda S."/>
            <person name="Chovatia M."/>
            <person name="Davies K.M."/>
            <person name="Delmans M."/>
            <person name="Demura T."/>
            <person name="Dierschke T."/>
            <person name="Dolan L."/>
            <person name="Dorantes-Acosta A.E."/>
            <person name="Eklund D.M."/>
            <person name="Florent S.N."/>
            <person name="Flores-Sandoval E."/>
            <person name="Fujiyama A."/>
            <person name="Fukuzawa H."/>
            <person name="Galik B."/>
            <person name="Grimanelli D."/>
            <person name="Grimwood J."/>
            <person name="Grossniklaus U."/>
            <person name="Hamada T."/>
            <person name="Haseloff J."/>
            <person name="Hetherington A.J."/>
            <person name="Higo A."/>
            <person name="Hirakawa Y."/>
            <person name="Hundley H.N."/>
            <person name="Ikeda Y."/>
            <person name="Inoue K."/>
            <person name="Inoue S.I."/>
            <person name="Ishida S."/>
            <person name="Jia Q."/>
            <person name="Kakita M."/>
            <person name="Kanazawa T."/>
            <person name="Kawai Y."/>
            <person name="Kawashima T."/>
            <person name="Kennedy M."/>
            <person name="Kinose K."/>
            <person name="Kinoshita T."/>
            <person name="Kohara Y."/>
            <person name="Koide E."/>
            <person name="Komatsu K."/>
            <person name="Kopischke S."/>
            <person name="Kubo M."/>
            <person name="Kyozuka J."/>
            <person name="Lagercrantz U."/>
            <person name="Lin S.S."/>
            <person name="Lindquist E."/>
            <person name="Lipzen A.M."/>
            <person name="Lu C.W."/>
            <person name="De Luna E."/>
            <person name="Martienssen R.A."/>
            <person name="Minamino N."/>
            <person name="Mizutani M."/>
            <person name="Mizutani M."/>
            <person name="Mochizuki N."/>
            <person name="Monte I."/>
            <person name="Mosher R."/>
            <person name="Nagasaki H."/>
            <person name="Nakagami H."/>
            <person name="Naramoto S."/>
            <person name="Nishitani K."/>
            <person name="Ohtani M."/>
            <person name="Okamoto T."/>
            <person name="Okumura M."/>
            <person name="Phillips J."/>
            <person name="Pollak B."/>
            <person name="Reinders A."/>
            <person name="Rovekamp M."/>
            <person name="Sano R."/>
            <person name="Sawa S."/>
            <person name="Schmid M.W."/>
            <person name="Shirakawa M."/>
            <person name="Solano R."/>
            <person name="Spunde A."/>
            <person name="Suetsugu N."/>
            <person name="Sugano S."/>
            <person name="Sugiyama A."/>
            <person name="Sun R."/>
            <person name="Suzuki Y."/>
            <person name="Takenaka M."/>
            <person name="Takezawa D."/>
            <person name="Tomogane H."/>
            <person name="Tsuzuki M."/>
            <person name="Ueda T."/>
            <person name="Umeda M."/>
            <person name="Ward J.M."/>
            <person name="Watanabe Y."/>
            <person name="Yazaki K."/>
            <person name="Yokoyama R."/>
            <person name="Yoshitake Y."/>
            <person name="Yotsui I."/>
            <person name="Zachgo S."/>
            <person name="Schmutz J."/>
        </authorList>
    </citation>
    <scope>NUCLEOTIDE SEQUENCE [LARGE SCALE GENOMIC DNA]</scope>
    <source>
        <strain evidence="3">Tak-1</strain>
    </source>
</reference>
<proteinExistence type="predicted"/>
<name>A0A2R6XW78_MARPO</name>
<dbReference type="Gramene" id="Mp1g20150.1">
    <property type="protein sequence ID" value="Mp1g20150.1.cds1"/>
    <property type="gene ID" value="Mp1g20150"/>
</dbReference>
<dbReference type="AlphaFoldDB" id="A0A2R6XW78"/>
<sequence>MGAAGARPPGCENAFVRHCERDEKPSGPSKYSKKSPALLWESHFPPEREPGSEPPGSRSGGSDHFFGAALATPPTWREGIRRTWLRGRLTRIQRPRLAVVQ</sequence>
<accession>A0A2R6XW78</accession>
<dbReference type="EMBL" id="KZ772673">
    <property type="protein sequence ID" value="PTQ50363.1"/>
    <property type="molecule type" value="Genomic_DNA"/>
</dbReference>
<organism evidence="2 3">
    <name type="scientific">Marchantia polymorpha</name>
    <name type="common">Common liverwort</name>
    <name type="synonym">Marchantia aquatica</name>
    <dbReference type="NCBI Taxonomy" id="3197"/>
    <lineage>
        <taxon>Eukaryota</taxon>
        <taxon>Viridiplantae</taxon>
        <taxon>Streptophyta</taxon>
        <taxon>Embryophyta</taxon>
        <taxon>Marchantiophyta</taxon>
        <taxon>Marchantiopsida</taxon>
        <taxon>Marchantiidae</taxon>
        <taxon>Marchantiales</taxon>
        <taxon>Marchantiaceae</taxon>
        <taxon>Marchantia</taxon>
    </lineage>
</organism>
<keyword evidence="3" id="KW-1185">Reference proteome</keyword>
<evidence type="ECO:0000313" key="3">
    <source>
        <dbReference type="Proteomes" id="UP000244005"/>
    </source>
</evidence>
<dbReference type="Proteomes" id="UP000244005">
    <property type="component" value="Unassembled WGS sequence"/>
</dbReference>